<dbReference type="KEGG" id="mico:GDR74_15425"/>
<evidence type="ECO:0000259" key="2">
    <source>
        <dbReference type="Pfam" id="PF09084"/>
    </source>
</evidence>
<evidence type="ECO:0000313" key="3">
    <source>
        <dbReference type="EMBL" id="QFU17491.1"/>
    </source>
</evidence>
<gene>
    <name evidence="3" type="ORF">GDR74_15425</name>
</gene>
<protein>
    <submittedName>
        <fullName evidence="3">ABC transporter substrate-binding protein</fullName>
    </submittedName>
</protein>
<dbReference type="Proteomes" id="UP000325614">
    <property type="component" value="Chromosome"/>
</dbReference>
<dbReference type="SUPFAM" id="SSF53850">
    <property type="entry name" value="Periplasmic binding protein-like II"/>
    <property type="match status" value="1"/>
</dbReference>
<name>A0A5P9JZA8_9HYPH</name>
<dbReference type="RefSeq" id="WP_152587125.1">
    <property type="nucleotide sequence ID" value="NZ_CP045423.1"/>
</dbReference>
<feature type="signal peptide" evidence="1">
    <location>
        <begin position="1"/>
        <end position="19"/>
    </location>
</feature>
<sequence>MAIRLVFILALLVCFPAIAGEPTAVRVGILKFGTVSWEMDTIEAHRLDEKNGIRLVTSTYATNEAAKIALLTQAVDIIVTDWPWAARQRAEGRSLSFFPYSKATGMLLVKPGSAIGALSDLKGKRIGVAGGPLDKSWLLLRALSRRETGEDVASSAKPVFGAPPLLGEEFSQGRIDAVLTYWHYAARLQADGAKLLLTVADIVKGLGARPDVPILGYVFLEPWALQNREALDGFLRASAEAKALLARSDQEWIRLEPLLGTSDPKVRAVLKEGYREGIIERWSGEERRDAARLYDILAELGGEALVGPARRLDPAVFWPSHSEWGGQ</sequence>
<proteinExistence type="predicted"/>
<organism evidence="3 4">
    <name type="scientific">Microvirga thermotolerans</name>
    <dbReference type="NCBI Taxonomy" id="2651334"/>
    <lineage>
        <taxon>Bacteria</taxon>
        <taxon>Pseudomonadati</taxon>
        <taxon>Pseudomonadota</taxon>
        <taxon>Alphaproteobacteria</taxon>
        <taxon>Hyphomicrobiales</taxon>
        <taxon>Methylobacteriaceae</taxon>
        <taxon>Microvirga</taxon>
    </lineage>
</organism>
<dbReference type="AlphaFoldDB" id="A0A5P9JZA8"/>
<reference evidence="3 4" key="1">
    <citation type="submission" date="2019-10" db="EMBL/GenBank/DDBJ databases">
        <title>Isolation, Identification of Microvirga thermotolerans HR1, a novel thermophilic bacterium and Comparative Genomics of the genus Microvirga.</title>
        <authorList>
            <person name="Li J."/>
            <person name="Zhang W."/>
            <person name="Lin M."/>
            <person name="Wang J."/>
        </authorList>
    </citation>
    <scope>NUCLEOTIDE SEQUENCE [LARGE SCALE GENOMIC DNA]</scope>
    <source>
        <strain evidence="3 4">HR1</strain>
    </source>
</reference>
<dbReference type="InterPro" id="IPR015168">
    <property type="entry name" value="SsuA/THI5"/>
</dbReference>
<dbReference type="EMBL" id="CP045423">
    <property type="protein sequence ID" value="QFU17491.1"/>
    <property type="molecule type" value="Genomic_DNA"/>
</dbReference>
<dbReference type="Gene3D" id="3.40.190.10">
    <property type="entry name" value="Periplasmic binding protein-like II"/>
    <property type="match status" value="2"/>
</dbReference>
<feature type="chain" id="PRO_5025003652" evidence="1">
    <location>
        <begin position="20"/>
        <end position="327"/>
    </location>
</feature>
<keyword evidence="4" id="KW-1185">Reference proteome</keyword>
<evidence type="ECO:0000256" key="1">
    <source>
        <dbReference type="SAM" id="SignalP"/>
    </source>
</evidence>
<feature type="domain" description="SsuA/THI5-like" evidence="2">
    <location>
        <begin position="51"/>
        <end position="243"/>
    </location>
</feature>
<dbReference type="PANTHER" id="PTHR30024">
    <property type="entry name" value="ALIPHATIC SULFONATES-BINDING PROTEIN-RELATED"/>
    <property type="match status" value="1"/>
</dbReference>
<dbReference type="Pfam" id="PF09084">
    <property type="entry name" value="NMT1"/>
    <property type="match status" value="1"/>
</dbReference>
<evidence type="ECO:0000313" key="4">
    <source>
        <dbReference type="Proteomes" id="UP000325614"/>
    </source>
</evidence>
<accession>A0A5P9JZA8</accession>
<dbReference type="PANTHER" id="PTHR30024:SF48">
    <property type="entry name" value="ABC TRANSPORTER SUBSTRATE-BINDING PROTEIN"/>
    <property type="match status" value="1"/>
</dbReference>
<keyword evidence="1" id="KW-0732">Signal</keyword>